<protein>
    <submittedName>
        <fullName evidence="1">Uncharacterized protein</fullName>
    </submittedName>
</protein>
<sequence length="466" mass="53258">MATSTSLSKQMIDTFMKNYRKTKVFYRNLAKLAKNLCEKNLQDPPIQAIFTFRAKSEESLRRKLEQRNEKTPYTSTEDICDDIVDLAGVRIAIYIPSQNVEVDEMIRRTFDVKEVKDGISEDRIDGVEEGKAYQRRFAGYIAKHYRVQLRPGDADDSFLKTTVEIQVVSVLVHAWAEVGHDIEYKKIFGEASDGEKRILDCLNGLVRTGELLLEQLHDQFKSRIAAADRPFANKYELGTFLSMRVPQASMPQGNDGAKGSVSVLLRFLRALNMHTPRALGPQIEKVDFERKPNTRMDHIKKTYHPFRLKPAIYIMASVLSELPSGDEVKAVDNAKKDINMDTYKCRVLVSSLILLGELFSPFPEVIAKLQVSASEMSQSQKRSLKWALEGGTRPPILRGEGSSDLEEEHKWLETLWDWFEDHSEPIFQFVFRVSRLGVLGYSPEELRRTLALSVHLTGRRPDREEA</sequence>
<evidence type="ECO:0000313" key="2">
    <source>
        <dbReference type="Proteomes" id="UP001172680"/>
    </source>
</evidence>
<keyword evidence="2" id="KW-1185">Reference proteome</keyword>
<comment type="caution">
    <text evidence="1">The sequence shown here is derived from an EMBL/GenBank/DDBJ whole genome shotgun (WGS) entry which is preliminary data.</text>
</comment>
<accession>A0ACC2YEI9</accession>
<dbReference type="Proteomes" id="UP001172680">
    <property type="component" value="Unassembled WGS sequence"/>
</dbReference>
<reference evidence="1" key="1">
    <citation type="submission" date="2022-10" db="EMBL/GenBank/DDBJ databases">
        <title>Culturing micro-colonial fungi from biological soil crusts in the Mojave desert and describing Neophaeococcomyces mojavensis, and introducing the new genera and species Taxawa tesnikishii.</title>
        <authorList>
            <person name="Kurbessoian T."/>
            <person name="Stajich J.E."/>
        </authorList>
    </citation>
    <scope>NUCLEOTIDE SEQUENCE</scope>
    <source>
        <strain evidence="1">JES_115</strain>
    </source>
</reference>
<name>A0ACC2YEI9_9PEZI</name>
<dbReference type="EMBL" id="JAPDRP010000047">
    <property type="protein sequence ID" value="KAJ9633665.1"/>
    <property type="molecule type" value="Genomic_DNA"/>
</dbReference>
<evidence type="ECO:0000313" key="1">
    <source>
        <dbReference type="EMBL" id="KAJ9633665.1"/>
    </source>
</evidence>
<proteinExistence type="predicted"/>
<gene>
    <name evidence="1" type="ORF">H2199_009293</name>
</gene>
<organism evidence="1 2">
    <name type="scientific">Coniosporium tulheliwenetii</name>
    <dbReference type="NCBI Taxonomy" id="3383036"/>
    <lineage>
        <taxon>Eukaryota</taxon>
        <taxon>Fungi</taxon>
        <taxon>Dikarya</taxon>
        <taxon>Ascomycota</taxon>
        <taxon>Pezizomycotina</taxon>
        <taxon>Dothideomycetes</taxon>
        <taxon>Dothideomycetes incertae sedis</taxon>
        <taxon>Coniosporium</taxon>
    </lineage>
</organism>